<gene>
    <name evidence="1" type="primary">Acey_s0004.g1828</name>
    <name evidence="1" type="ORF">Y032_0004g1828</name>
</gene>
<dbReference type="Proteomes" id="UP000024635">
    <property type="component" value="Unassembled WGS sequence"/>
</dbReference>
<protein>
    <submittedName>
        <fullName evidence="1">Uncharacterized protein</fullName>
    </submittedName>
</protein>
<proteinExistence type="predicted"/>
<reference evidence="2" key="1">
    <citation type="journal article" date="2015" name="Nat. Genet.">
        <title>The genome and transcriptome of the zoonotic hookworm Ancylostoma ceylanicum identify infection-specific gene families.</title>
        <authorList>
            <person name="Schwarz E.M."/>
            <person name="Hu Y."/>
            <person name="Antoshechkin I."/>
            <person name="Miller M.M."/>
            <person name="Sternberg P.W."/>
            <person name="Aroian R.V."/>
        </authorList>
    </citation>
    <scope>NUCLEOTIDE SEQUENCE</scope>
    <source>
        <strain evidence="2">HY135</strain>
    </source>
</reference>
<dbReference type="EMBL" id="JARK01001340">
    <property type="protein sequence ID" value="EYC30879.1"/>
    <property type="molecule type" value="Genomic_DNA"/>
</dbReference>
<evidence type="ECO:0000313" key="1">
    <source>
        <dbReference type="EMBL" id="EYC30879.1"/>
    </source>
</evidence>
<dbReference type="AlphaFoldDB" id="A0A016VTF5"/>
<sequence>MNLQHNIPNCYDLSFASSPRENFCEVSIRTHGECASSAHDVGHVRRVRGNVNLPENGIHTFPVSLATSLHHRSIPFTNAFALFLREIDFPGLFCSFMFSCAVFSFIDFCSSCILHA</sequence>
<accession>A0A016VTF5</accession>
<comment type="caution">
    <text evidence="1">The sequence shown here is derived from an EMBL/GenBank/DDBJ whole genome shotgun (WGS) entry which is preliminary data.</text>
</comment>
<keyword evidence="2" id="KW-1185">Reference proteome</keyword>
<evidence type="ECO:0000313" key="2">
    <source>
        <dbReference type="Proteomes" id="UP000024635"/>
    </source>
</evidence>
<organism evidence="1 2">
    <name type="scientific">Ancylostoma ceylanicum</name>
    <dbReference type="NCBI Taxonomy" id="53326"/>
    <lineage>
        <taxon>Eukaryota</taxon>
        <taxon>Metazoa</taxon>
        <taxon>Ecdysozoa</taxon>
        <taxon>Nematoda</taxon>
        <taxon>Chromadorea</taxon>
        <taxon>Rhabditida</taxon>
        <taxon>Rhabditina</taxon>
        <taxon>Rhabditomorpha</taxon>
        <taxon>Strongyloidea</taxon>
        <taxon>Ancylostomatidae</taxon>
        <taxon>Ancylostomatinae</taxon>
        <taxon>Ancylostoma</taxon>
    </lineage>
</organism>
<name>A0A016VTF5_9BILA</name>